<feature type="transmembrane region" description="Helical" evidence="5">
    <location>
        <begin position="576"/>
        <end position="596"/>
    </location>
</feature>
<proteinExistence type="predicted"/>
<dbReference type="EMBL" id="ML178814">
    <property type="protein sequence ID" value="TFL06868.1"/>
    <property type="molecule type" value="Genomic_DNA"/>
</dbReference>
<accession>A0A5C3QZV1</accession>
<evidence type="ECO:0000256" key="1">
    <source>
        <dbReference type="ARBA" id="ARBA00004141"/>
    </source>
</evidence>
<dbReference type="InterPro" id="IPR018820">
    <property type="entry name" value="BRE4-related_DUF2421"/>
</dbReference>
<feature type="transmembrane region" description="Helical" evidence="5">
    <location>
        <begin position="653"/>
        <end position="675"/>
    </location>
</feature>
<sequence>MGLALKRLWPAALLTSPRFYARILSTVICSALLVIPGTTGLGGPSGFLSLTVKELAYSCQVDAAQQLEATVLGLLGAIISIVWSSLALLVAASTDGSGSRTHNSQTSRAILALALVVICCSAAYVKSSFPRLTVQMRVSMLVSVFMLTERIMKNEILTIAYRYAWICFVASSPSLLASLILLRPRYPHIVAELANALTEFHGCLSDRVNAWRPSFTTQDDIKLRPFSRSFAKLSNDFIQHAFEVRFGRLSLKHLRPLLIIIELFRRELAWGMHPSKHLHAAPFAPEEPHPTLYEFPMDLGSAIMDSISLVAKIIRAAFDNKRSAFQGNSLLPEKNQVEQAQQRLKWALQAAELRLEQKCVQMEIRGGNAELDLKISRGDLDRCLVTISLFRMANDVQSALGLIHELLTSYEEAKPHLTVPLLNKAWLGVHVDTLPLEVSDSAADTDTGNDNLTHKEQLEVDRMSENIIIKQEQRPAKRPPILTILRVLRLSDLWKSTPMLRARFSTFKFIRSFKHSPHIRYALKNAVGVAALSLPGFLPPDHPGHQWFYKYRVQWAVLSYIWVLETNTGATYQIGYLRLAGTILGALYAYIAWNIARTNPYVLVLMSVIADALGGWIILFTSVPSLGVVAVITVPPILYGDFYGDNTAASSLALYRGLMISLGIVAAVAMNNLVFPRHCRVLLLRNACRSLRVTGALYMSMIRDLMGMPGGLDKRDMLKLELSNQKTLESMSTLLVAMQHELSLVPKPLSEYRRVLSILQRLLDLIIGLRVVRQQIPRRETVANVAAERQEVMSCIGMTLFACDHSLNTHQALPEFLPSTRAAVESLKEGIQTNLMIHRQSEESGPLGLSLIYSLAEIDLMDDIVDCLEGLHAVCRELFGSSSWYSSFSRGAVMRERSEHPRG</sequence>
<dbReference type="OrthoDB" id="68611at2759"/>
<dbReference type="Proteomes" id="UP000305067">
    <property type="component" value="Unassembled WGS sequence"/>
</dbReference>
<organism evidence="8 9">
    <name type="scientific">Pterulicium gracile</name>
    <dbReference type="NCBI Taxonomy" id="1884261"/>
    <lineage>
        <taxon>Eukaryota</taxon>
        <taxon>Fungi</taxon>
        <taxon>Dikarya</taxon>
        <taxon>Basidiomycota</taxon>
        <taxon>Agaricomycotina</taxon>
        <taxon>Agaricomycetes</taxon>
        <taxon>Agaricomycetidae</taxon>
        <taxon>Agaricales</taxon>
        <taxon>Pleurotineae</taxon>
        <taxon>Pterulaceae</taxon>
        <taxon>Pterulicium</taxon>
    </lineage>
</organism>
<keyword evidence="9" id="KW-1185">Reference proteome</keyword>
<feature type="transmembrane region" description="Helical" evidence="5">
    <location>
        <begin position="20"/>
        <end position="41"/>
    </location>
</feature>
<feature type="domain" description="Integral membrane bound transporter" evidence="7">
    <location>
        <begin position="547"/>
        <end position="669"/>
    </location>
</feature>
<feature type="transmembrane region" description="Helical" evidence="5">
    <location>
        <begin position="106"/>
        <end position="125"/>
    </location>
</feature>
<dbReference type="Pfam" id="PF13515">
    <property type="entry name" value="FUSC_2"/>
    <property type="match status" value="1"/>
</dbReference>
<evidence type="ECO:0000256" key="5">
    <source>
        <dbReference type="SAM" id="Phobius"/>
    </source>
</evidence>
<feature type="domain" description="DUF2421" evidence="6">
    <location>
        <begin position="689"/>
        <end position="820"/>
    </location>
</feature>
<evidence type="ECO:0000313" key="8">
    <source>
        <dbReference type="EMBL" id="TFL06868.1"/>
    </source>
</evidence>
<evidence type="ECO:0000313" key="9">
    <source>
        <dbReference type="Proteomes" id="UP000305067"/>
    </source>
</evidence>
<evidence type="ECO:0000256" key="2">
    <source>
        <dbReference type="ARBA" id="ARBA00022692"/>
    </source>
</evidence>
<dbReference type="InterPro" id="IPR052430">
    <property type="entry name" value="IVT-Associated"/>
</dbReference>
<gene>
    <name evidence="8" type="ORF">BDV98DRAFT_1716</name>
</gene>
<dbReference type="PANTHER" id="PTHR47804:SF3">
    <property type="entry name" value="PROTEIN BRE4"/>
    <property type="match status" value="1"/>
</dbReference>
<keyword evidence="3 5" id="KW-1133">Transmembrane helix</keyword>
<dbReference type="PANTHER" id="PTHR47804">
    <property type="entry name" value="60S RIBOSOMAL PROTEIN L19"/>
    <property type="match status" value="1"/>
</dbReference>
<feature type="transmembrane region" description="Helical" evidence="5">
    <location>
        <begin position="160"/>
        <end position="182"/>
    </location>
</feature>
<evidence type="ECO:0000256" key="3">
    <source>
        <dbReference type="ARBA" id="ARBA00022989"/>
    </source>
</evidence>
<feature type="transmembrane region" description="Helical" evidence="5">
    <location>
        <begin position="71"/>
        <end position="94"/>
    </location>
</feature>
<dbReference type="STRING" id="1884261.A0A5C3QZV1"/>
<comment type="subcellular location">
    <subcellularLocation>
        <location evidence="1">Membrane</location>
        <topology evidence="1">Multi-pass membrane protein</topology>
    </subcellularLocation>
</comment>
<keyword evidence="4 5" id="KW-0472">Membrane</keyword>
<dbReference type="AlphaFoldDB" id="A0A5C3QZV1"/>
<keyword evidence="2 5" id="KW-0812">Transmembrane</keyword>
<protein>
    <submittedName>
        <fullName evidence="8">Uncharacterized protein</fullName>
    </submittedName>
</protein>
<name>A0A5C3QZV1_9AGAR</name>
<dbReference type="Pfam" id="PF10334">
    <property type="entry name" value="BRE4"/>
    <property type="match status" value="1"/>
</dbReference>
<dbReference type="InterPro" id="IPR049453">
    <property type="entry name" value="Memb_transporter_dom"/>
</dbReference>
<evidence type="ECO:0000256" key="4">
    <source>
        <dbReference type="ARBA" id="ARBA00023136"/>
    </source>
</evidence>
<evidence type="ECO:0000259" key="6">
    <source>
        <dbReference type="Pfam" id="PF10334"/>
    </source>
</evidence>
<dbReference type="GO" id="GO:0016020">
    <property type="term" value="C:membrane"/>
    <property type="evidence" value="ECO:0007669"/>
    <property type="project" value="UniProtKB-SubCell"/>
</dbReference>
<reference evidence="8 9" key="1">
    <citation type="journal article" date="2019" name="Nat. Ecol. Evol.">
        <title>Megaphylogeny resolves global patterns of mushroom evolution.</title>
        <authorList>
            <person name="Varga T."/>
            <person name="Krizsan K."/>
            <person name="Foldi C."/>
            <person name="Dima B."/>
            <person name="Sanchez-Garcia M."/>
            <person name="Sanchez-Ramirez S."/>
            <person name="Szollosi G.J."/>
            <person name="Szarkandi J.G."/>
            <person name="Papp V."/>
            <person name="Albert L."/>
            <person name="Andreopoulos W."/>
            <person name="Angelini C."/>
            <person name="Antonin V."/>
            <person name="Barry K.W."/>
            <person name="Bougher N.L."/>
            <person name="Buchanan P."/>
            <person name="Buyck B."/>
            <person name="Bense V."/>
            <person name="Catcheside P."/>
            <person name="Chovatia M."/>
            <person name="Cooper J."/>
            <person name="Damon W."/>
            <person name="Desjardin D."/>
            <person name="Finy P."/>
            <person name="Geml J."/>
            <person name="Haridas S."/>
            <person name="Hughes K."/>
            <person name="Justo A."/>
            <person name="Karasinski D."/>
            <person name="Kautmanova I."/>
            <person name="Kiss B."/>
            <person name="Kocsube S."/>
            <person name="Kotiranta H."/>
            <person name="LaButti K.M."/>
            <person name="Lechner B.E."/>
            <person name="Liimatainen K."/>
            <person name="Lipzen A."/>
            <person name="Lukacs Z."/>
            <person name="Mihaltcheva S."/>
            <person name="Morgado L.N."/>
            <person name="Niskanen T."/>
            <person name="Noordeloos M.E."/>
            <person name="Ohm R.A."/>
            <person name="Ortiz-Santana B."/>
            <person name="Ovrebo C."/>
            <person name="Racz N."/>
            <person name="Riley R."/>
            <person name="Savchenko A."/>
            <person name="Shiryaev A."/>
            <person name="Soop K."/>
            <person name="Spirin V."/>
            <person name="Szebenyi C."/>
            <person name="Tomsovsky M."/>
            <person name="Tulloss R.E."/>
            <person name="Uehling J."/>
            <person name="Grigoriev I.V."/>
            <person name="Vagvolgyi C."/>
            <person name="Papp T."/>
            <person name="Martin F.M."/>
            <person name="Miettinen O."/>
            <person name="Hibbett D.S."/>
            <person name="Nagy L.G."/>
        </authorList>
    </citation>
    <scope>NUCLEOTIDE SEQUENCE [LARGE SCALE GENOMIC DNA]</scope>
    <source>
        <strain evidence="8 9">CBS 309.79</strain>
    </source>
</reference>
<evidence type="ECO:0000259" key="7">
    <source>
        <dbReference type="Pfam" id="PF13515"/>
    </source>
</evidence>
<feature type="transmembrane region" description="Helical" evidence="5">
    <location>
        <begin position="608"/>
        <end position="633"/>
    </location>
</feature>